<name>A0AAW2U5S5_9LAMI</name>
<dbReference type="AlphaFoldDB" id="A0AAW2U5S5"/>
<comment type="caution">
    <text evidence="2">The sequence shown here is derived from an EMBL/GenBank/DDBJ whole genome shotgun (WGS) entry which is preliminary data.</text>
</comment>
<proteinExistence type="predicted"/>
<dbReference type="InterPro" id="IPR025452">
    <property type="entry name" value="DUF4218"/>
</dbReference>
<sequence length="49" mass="5738">MEHLPIHLAEEVLIAGAVQYRWMYPIESTCEIKLIPRAQLQKDTFLKNV</sequence>
<accession>A0AAW2U5S5</accession>
<evidence type="ECO:0000313" key="2">
    <source>
        <dbReference type="EMBL" id="KAL0412265.1"/>
    </source>
</evidence>
<dbReference type="Pfam" id="PF13960">
    <property type="entry name" value="DUF4218"/>
    <property type="match status" value="1"/>
</dbReference>
<organism evidence="2">
    <name type="scientific">Sesamum latifolium</name>
    <dbReference type="NCBI Taxonomy" id="2727402"/>
    <lineage>
        <taxon>Eukaryota</taxon>
        <taxon>Viridiplantae</taxon>
        <taxon>Streptophyta</taxon>
        <taxon>Embryophyta</taxon>
        <taxon>Tracheophyta</taxon>
        <taxon>Spermatophyta</taxon>
        <taxon>Magnoliopsida</taxon>
        <taxon>eudicotyledons</taxon>
        <taxon>Gunneridae</taxon>
        <taxon>Pentapetalae</taxon>
        <taxon>asterids</taxon>
        <taxon>lamiids</taxon>
        <taxon>Lamiales</taxon>
        <taxon>Pedaliaceae</taxon>
        <taxon>Sesamum</taxon>
    </lineage>
</organism>
<feature type="domain" description="DUF4218" evidence="1">
    <location>
        <begin position="1"/>
        <end position="29"/>
    </location>
</feature>
<evidence type="ECO:0000259" key="1">
    <source>
        <dbReference type="Pfam" id="PF13960"/>
    </source>
</evidence>
<reference evidence="2" key="1">
    <citation type="submission" date="2020-06" db="EMBL/GenBank/DDBJ databases">
        <authorList>
            <person name="Li T."/>
            <person name="Hu X."/>
            <person name="Zhang T."/>
            <person name="Song X."/>
            <person name="Zhang H."/>
            <person name="Dai N."/>
            <person name="Sheng W."/>
            <person name="Hou X."/>
            <person name="Wei L."/>
        </authorList>
    </citation>
    <scope>NUCLEOTIDE SEQUENCE</scope>
    <source>
        <strain evidence="2">KEN1</strain>
        <tissue evidence="2">Leaf</tissue>
    </source>
</reference>
<reference evidence="2" key="2">
    <citation type="journal article" date="2024" name="Plant">
        <title>Genomic evolution and insights into agronomic trait innovations of Sesamum species.</title>
        <authorList>
            <person name="Miao H."/>
            <person name="Wang L."/>
            <person name="Qu L."/>
            <person name="Liu H."/>
            <person name="Sun Y."/>
            <person name="Le M."/>
            <person name="Wang Q."/>
            <person name="Wei S."/>
            <person name="Zheng Y."/>
            <person name="Lin W."/>
            <person name="Duan Y."/>
            <person name="Cao H."/>
            <person name="Xiong S."/>
            <person name="Wang X."/>
            <person name="Wei L."/>
            <person name="Li C."/>
            <person name="Ma Q."/>
            <person name="Ju M."/>
            <person name="Zhao R."/>
            <person name="Li G."/>
            <person name="Mu C."/>
            <person name="Tian Q."/>
            <person name="Mei H."/>
            <person name="Zhang T."/>
            <person name="Gao T."/>
            <person name="Zhang H."/>
        </authorList>
    </citation>
    <scope>NUCLEOTIDE SEQUENCE</scope>
    <source>
        <strain evidence="2">KEN1</strain>
    </source>
</reference>
<dbReference type="EMBL" id="JACGWN010000013">
    <property type="protein sequence ID" value="KAL0412265.1"/>
    <property type="molecule type" value="Genomic_DNA"/>
</dbReference>
<gene>
    <name evidence="2" type="ORF">Slati_3816200</name>
</gene>
<protein>
    <recommendedName>
        <fullName evidence="1">DUF4218 domain-containing protein</fullName>
    </recommendedName>
</protein>